<dbReference type="RefSeq" id="WP_077964057.1">
    <property type="nucleotide sequence ID" value="NZ_CP045178.1"/>
</dbReference>
<dbReference type="EMBL" id="MVFC01000001">
    <property type="protein sequence ID" value="OON82788.1"/>
    <property type="molecule type" value="Genomic_DNA"/>
</dbReference>
<evidence type="ECO:0000313" key="3">
    <source>
        <dbReference type="Proteomes" id="UP000190539"/>
    </source>
</evidence>
<dbReference type="SUPFAM" id="SSF46785">
    <property type="entry name" value="Winged helix' DNA-binding domain"/>
    <property type="match status" value="1"/>
</dbReference>
<keyword evidence="3" id="KW-1185">Reference proteome</keyword>
<accession>A0A1V4AGI1</accession>
<dbReference type="PROSITE" id="PS50995">
    <property type="entry name" value="HTH_MARR_2"/>
    <property type="match status" value="1"/>
</dbReference>
<dbReference type="AlphaFoldDB" id="A0A1V4AGI1"/>
<dbReference type="GO" id="GO:0003700">
    <property type="term" value="F:DNA-binding transcription factor activity"/>
    <property type="evidence" value="ECO:0007669"/>
    <property type="project" value="InterPro"/>
</dbReference>
<evidence type="ECO:0000259" key="1">
    <source>
        <dbReference type="PROSITE" id="PS50995"/>
    </source>
</evidence>
<dbReference type="Gene3D" id="1.10.10.10">
    <property type="entry name" value="Winged helix-like DNA-binding domain superfamily/Winged helix DNA-binding domain"/>
    <property type="match status" value="1"/>
</dbReference>
<organism evidence="2 3">
    <name type="scientific">Streptomyces tsukubensis</name>
    <dbReference type="NCBI Taxonomy" id="83656"/>
    <lineage>
        <taxon>Bacteria</taxon>
        <taxon>Bacillati</taxon>
        <taxon>Actinomycetota</taxon>
        <taxon>Actinomycetes</taxon>
        <taxon>Kitasatosporales</taxon>
        <taxon>Streptomycetaceae</taxon>
        <taxon>Streptomyces</taxon>
    </lineage>
</organism>
<reference evidence="2 3" key="1">
    <citation type="submission" date="2017-02" db="EMBL/GenBank/DDBJ databases">
        <title>Draft Genome Sequence of Streptomyces tsukubaensis F601, a Producer of the immunosuppressant tacrolimus FK506.</title>
        <authorList>
            <person name="Zong G."/>
            <person name="Zhong C."/>
            <person name="Fu J."/>
            <person name="Qin R."/>
            <person name="Cao G."/>
        </authorList>
    </citation>
    <scope>NUCLEOTIDE SEQUENCE [LARGE SCALE GENOMIC DNA]</scope>
    <source>
        <strain evidence="2 3">F601</strain>
    </source>
</reference>
<dbReference type="InterPro" id="IPR036388">
    <property type="entry name" value="WH-like_DNA-bd_sf"/>
</dbReference>
<proteinExistence type="predicted"/>
<gene>
    <name evidence="2" type="ORF">B1H18_01765</name>
</gene>
<comment type="caution">
    <text evidence="2">The sequence shown here is derived from an EMBL/GenBank/DDBJ whole genome shotgun (WGS) entry which is preliminary data.</text>
</comment>
<evidence type="ECO:0000313" key="2">
    <source>
        <dbReference type="EMBL" id="OON82788.1"/>
    </source>
</evidence>
<sequence>MRNRGLLEVVKDDGDRRRKLVTVTGSGGELVAGLAPAAAAVHDQMLAHFSVKERDHFLDLLRRAVQGPRP</sequence>
<feature type="domain" description="HTH marR-type" evidence="1">
    <location>
        <begin position="1"/>
        <end position="66"/>
    </location>
</feature>
<name>A0A1V4AGI1_9ACTN</name>
<dbReference type="InterPro" id="IPR000835">
    <property type="entry name" value="HTH_MarR-typ"/>
</dbReference>
<protein>
    <recommendedName>
        <fullName evidence="1">HTH marR-type domain-containing protein</fullName>
    </recommendedName>
</protein>
<dbReference type="Proteomes" id="UP000190539">
    <property type="component" value="Unassembled WGS sequence"/>
</dbReference>
<dbReference type="InterPro" id="IPR036390">
    <property type="entry name" value="WH_DNA-bd_sf"/>
</dbReference>